<evidence type="ECO:0000259" key="10">
    <source>
        <dbReference type="PROSITE" id="PS51194"/>
    </source>
</evidence>
<keyword evidence="2 7" id="KW-0547">Nucleotide-binding</keyword>
<keyword evidence="4 7" id="KW-0347">Helicase</keyword>
<dbReference type="Gene3D" id="3.40.50.300">
    <property type="entry name" value="P-loop containing nucleotide triphosphate hydrolases"/>
    <property type="match status" value="2"/>
</dbReference>
<dbReference type="InterPro" id="IPR014001">
    <property type="entry name" value="Helicase_ATP-bd"/>
</dbReference>
<protein>
    <recommendedName>
        <fullName evidence="1">RNA helicase</fullName>
        <ecNumber evidence="1">3.6.4.13</ecNumber>
    </recommendedName>
</protein>
<sequence>MREDDEEQIPVYKTFEAMGLQQELLRGIFSHGFEKPSLIQRKAIKQIAQGKDVVAQAQSGSGKTATFSIGVLERINPKVKQIQVLILVPTRELADQVHRVISLLANYMTIRCIVSSGGQRKGGIINKELQKGAQVVVGTPGRILDLLKSGLSMDKLVSVVIDEADEMMNKGLKEQLFRIFKRIPSIASRQEKEEEEYSSLQTSNRYQFNHDKVSTSTQVIIVSATLSKACNELVERIASSPVRILVPRDELSLDAIHQCYIDVGEEKWKFEAVGDIFGAICVPQTVLFASSRTKVSWLSSKLMKEGFSVSSAHGEMDQAERDKVMEKFRSGQSRILVSTDVWARGIDIHTIALVVNYDLPENPSCYLHRIGRSGRFGRKGLAISLVAGPEDVQLLKEITAHFHIAISPAPKPLESLMDCLTTPEKADEIKKKRRKRKKKKDCQTEAKKQKIV</sequence>
<proteinExistence type="inferred from homology"/>
<evidence type="ECO:0000259" key="11">
    <source>
        <dbReference type="PROSITE" id="PS51195"/>
    </source>
</evidence>
<dbReference type="Pfam" id="PF00270">
    <property type="entry name" value="DEAD"/>
    <property type="match status" value="1"/>
</dbReference>
<dbReference type="InterPro" id="IPR014014">
    <property type="entry name" value="RNA_helicase_DEAD_Q_motif"/>
</dbReference>
<feature type="short sequence motif" description="Q motif" evidence="6">
    <location>
        <begin position="13"/>
        <end position="41"/>
    </location>
</feature>
<dbReference type="PROSITE" id="PS51194">
    <property type="entry name" value="HELICASE_CTER"/>
    <property type="match status" value="1"/>
</dbReference>
<evidence type="ECO:0000256" key="7">
    <source>
        <dbReference type="RuleBase" id="RU000492"/>
    </source>
</evidence>
<dbReference type="AlphaFoldDB" id="A0ABD2Q933"/>
<dbReference type="PANTHER" id="PTHR47959:SF1">
    <property type="entry name" value="ATP-DEPENDENT RNA HELICASE DBPA"/>
    <property type="match status" value="1"/>
</dbReference>
<dbReference type="CDD" id="cd18787">
    <property type="entry name" value="SF2_C_DEAD"/>
    <property type="match status" value="1"/>
</dbReference>
<dbReference type="SMART" id="SM00487">
    <property type="entry name" value="DEXDc"/>
    <property type="match status" value="1"/>
</dbReference>
<evidence type="ECO:0000313" key="12">
    <source>
        <dbReference type="EMBL" id="KAL3314766.1"/>
    </source>
</evidence>
<feature type="region of interest" description="Disordered" evidence="8">
    <location>
        <begin position="427"/>
        <end position="452"/>
    </location>
</feature>
<dbReference type="InterPro" id="IPR027417">
    <property type="entry name" value="P-loop_NTPase"/>
</dbReference>
<dbReference type="GO" id="GO:0005524">
    <property type="term" value="F:ATP binding"/>
    <property type="evidence" value="ECO:0007669"/>
    <property type="project" value="UniProtKB-KW"/>
</dbReference>
<dbReference type="Proteomes" id="UP001626550">
    <property type="component" value="Unassembled WGS sequence"/>
</dbReference>
<reference evidence="12 13" key="1">
    <citation type="submission" date="2024-11" db="EMBL/GenBank/DDBJ databases">
        <title>Adaptive evolution of stress response genes in parasites aligns with host niche diversity.</title>
        <authorList>
            <person name="Hahn C."/>
            <person name="Resl P."/>
        </authorList>
    </citation>
    <scope>NUCLEOTIDE SEQUENCE [LARGE SCALE GENOMIC DNA]</scope>
    <source>
        <strain evidence="12">EGGRZ-B1_66</strain>
        <tissue evidence="12">Body</tissue>
    </source>
</reference>
<dbReference type="InterPro" id="IPR001650">
    <property type="entry name" value="Helicase_C-like"/>
</dbReference>
<evidence type="ECO:0000256" key="6">
    <source>
        <dbReference type="PROSITE-ProRule" id="PRU00552"/>
    </source>
</evidence>
<evidence type="ECO:0000259" key="9">
    <source>
        <dbReference type="PROSITE" id="PS51192"/>
    </source>
</evidence>
<evidence type="ECO:0000256" key="8">
    <source>
        <dbReference type="SAM" id="MobiDB-lite"/>
    </source>
</evidence>
<dbReference type="InterPro" id="IPR050079">
    <property type="entry name" value="DEAD_box_RNA_helicase"/>
</dbReference>
<evidence type="ECO:0000313" key="13">
    <source>
        <dbReference type="Proteomes" id="UP001626550"/>
    </source>
</evidence>
<dbReference type="PANTHER" id="PTHR47959">
    <property type="entry name" value="ATP-DEPENDENT RNA HELICASE RHLE-RELATED"/>
    <property type="match status" value="1"/>
</dbReference>
<dbReference type="SUPFAM" id="SSF52540">
    <property type="entry name" value="P-loop containing nucleoside triphosphate hydrolases"/>
    <property type="match status" value="1"/>
</dbReference>
<feature type="compositionally biased region" description="Basic residues" evidence="8">
    <location>
        <begin position="431"/>
        <end position="440"/>
    </location>
</feature>
<organism evidence="12 13">
    <name type="scientific">Cichlidogyrus casuarinus</name>
    <dbReference type="NCBI Taxonomy" id="1844966"/>
    <lineage>
        <taxon>Eukaryota</taxon>
        <taxon>Metazoa</taxon>
        <taxon>Spiralia</taxon>
        <taxon>Lophotrochozoa</taxon>
        <taxon>Platyhelminthes</taxon>
        <taxon>Monogenea</taxon>
        <taxon>Monopisthocotylea</taxon>
        <taxon>Dactylogyridea</taxon>
        <taxon>Ancyrocephalidae</taxon>
        <taxon>Cichlidogyrus</taxon>
    </lineage>
</organism>
<name>A0ABD2Q933_9PLAT</name>
<keyword evidence="5 7" id="KW-0067">ATP-binding</keyword>
<feature type="domain" description="DEAD-box RNA helicase Q" evidence="11">
    <location>
        <begin position="13"/>
        <end position="41"/>
    </location>
</feature>
<comment type="caution">
    <text evidence="12">The sequence shown here is derived from an EMBL/GenBank/DDBJ whole genome shotgun (WGS) entry which is preliminary data.</text>
</comment>
<keyword evidence="3 7" id="KW-0378">Hydrolase</keyword>
<evidence type="ECO:0000256" key="1">
    <source>
        <dbReference type="ARBA" id="ARBA00012552"/>
    </source>
</evidence>
<evidence type="ECO:0000256" key="3">
    <source>
        <dbReference type="ARBA" id="ARBA00022801"/>
    </source>
</evidence>
<dbReference type="PROSITE" id="PS51195">
    <property type="entry name" value="Q_MOTIF"/>
    <property type="match status" value="1"/>
</dbReference>
<dbReference type="PROSITE" id="PS00039">
    <property type="entry name" value="DEAD_ATP_HELICASE"/>
    <property type="match status" value="1"/>
</dbReference>
<evidence type="ECO:0000256" key="4">
    <source>
        <dbReference type="ARBA" id="ARBA00022806"/>
    </source>
</evidence>
<dbReference type="Pfam" id="PF00271">
    <property type="entry name" value="Helicase_C"/>
    <property type="match status" value="1"/>
</dbReference>
<dbReference type="PROSITE" id="PS51192">
    <property type="entry name" value="HELICASE_ATP_BIND_1"/>
    <property type="match status" value="1"/>
</dbReference>
<dbReference type="SMART" id="SM00490">
    <property type="entry name" value="HELICc"/>
    <property type="match status" value="1"/>
</dbReference>
<dbReference type="GO" id="GO:0003724">
    <property type="term" value="F:RNA helicase activity"/>
    <property type="evidence" value="ECO:0007669"/>
    <property type="project" value="UniProtKB-EC"/>
</dbReference>
<feature type="domain" description="Helicase C-terminal" evidence="10">
    <location>
        <begin position="272"/>
        <end position="417"/>
    </location>
</feature>
<dbReference type="EC" id="3.6.4.13" evidence="1"/>
<comment type="similarity">
    <text evidence="7">Belongs to the DEAD box helicase family.</text>
</comment>
<gene>
    <name evidence="12" type="ORF">Ciccas_006609</name>
</gene>
<dbReference type="InterPro" id="IPR000629">
    <property type="entry name" value="RNA-helicase_DEAD-box_CS"/>
</dbReference>
<evidence type="ECO:0000256" key="2">
    <source>
        <dbReference type="ARBA" id="ARBA00022741"/>
    </source>
</evidence>
<feature type="domain" description="Helicase ATP-binding" evidence="9">
    <location>
        <begin position="44"/>
        <end position="244"/>
    </location>
</feature>
<accession>A0ABD2Q933</accession>
<feature type="compositionally biased region" description="Basic and acidic residues" evidence="8">
    <location>
        <begin position="441"/>
        <end position="452"/>
    </location>
</feature>
<dbReference type="EMBL" id="JBJKFK010000912">
    <property type="protein sequence ID" value="KAL3314766.1"/>
    <property type="molecule type" value="Genomic_DNA"/>
</dbReference>
<evidence type="ECO:0000256" key="5">
    <source>
        <dbReference type="ARBA" id="ARBA00022840"/>
    </source>
</evidence>
<dbReference type="InterPro" id="IPR011545">
    <property type="entry name" value="DEAD/DEAH_box_helicase_dom"/>
</dbReference>
<keyword evidence="13" id="KW-1185">Reference proteome</keyword>
<dbReference type="GO" id="GO:0016787">
    <property type="term" value="F:hydrolase activity"/>
    <property type="evidence" value="ECO:0007669"/>
    <property type="project" value="UniProtKB-KW"/>
</dbReference>